<dbReference type="HAMAP" id="MF_01334">
    <property type="entry name" value="Ribosomal_bL25_CTC"/>
    <property type="match status" value="1"/>
</dbReference>
<evidence type="ECO:0000256" key="2">
    <source>
        <dbReference type="ARBA" id="ARBA00022884"/>
    </source>
</evidence>
<dbReference type="NCBIfam" id="TIGR00731">
    <property type="entry name" value="bL25_bact_ctc"/>
    <property type="match status" value="1"/>
</dbReference>
<accession>A0A5J6MV12</accession>
<comment type="subunit">
    <text evidence="5">Part of the 50S ribosomal subunit; part of the 5S rRNA/L5/L18/L25 subcomplex. Contacts the 5S rRNA. Binds to the 5S rRNA independently of L5 and L18.</text>
</comment>
<evidence type="ECO:0000313" key="10">
    <source>
        <dbReference type="Proteomes" id="UP000325797"/>
    </source>
</evidence>
<feature type="domain" description="Large ribosomal subunit protein bL25 beta" evidence="8">
    <location>
        <begin position="102"/>
        <end position="187"/>
    </location>
</feature>
<keyword evidence="4 5" id="KW-0687">Ribonucleoprotein</keyword>
<evidence type="ECO:0000256" key="3">
    <source>
        <dbReference type="ARBA" id="ARBA00022980"/>
    </source>
</evidence>
<dbReference type="Proteomes" id="UP000325797">
    <property type="component" value="Chromosome"/>
</dbReference>
<keyword evidence="10" id="KW-1185">Reference proteome</keyword>
<protein>
    <recommendedName>
        <fullName evidence="5">Large ribosomal subunit protein bL25</fullName>
    </recommendedName>
    <alternativeName>
        <fullName evidence="5">General stress protein CTC</fullName>
    </alternativeName>
</protein>
<dbReference type="GO" id="GO:0022625">
    <property type="term" value="C:cytosolic large ribosomal subunit"/>
    <property type="evidence" value="ECO:0007669"/>
    <property type="project" value="TreeGrafter"/>
</dbReference>
<dbReference type="Gene3D" id="2.40.240.10">
    <property type="entry name" value="Ribosomal Protein L25, Chain P"/>
    <property type="match status" value="1"/>
</dbReference>
<dbReference type="NCBIfam" id="NF004128">
    <property type="entry name" value="PRK05618.1-2"/>
    <property type="match status" value="1"/>
</dbReference>
<dbReference type="Pfam" id="PF14693">
    <property type="entry name" value="Ribosomal_TL5_C"/>
    <property type="match status" value="1"/>
</dbReference>
<sequence>MTEVHTLRVEARERAGKGAARATRRDGRVPAVIYGNKETPQLVSIAPLDLSRELQKKAFYATLFDLELGSKKIRVLPRDVQFDPVSDRAIHADFLRVGAGTKVRVQIPVKFLNDTTAPGIKRGGVLNIVRHEIEFICDADNIPPLIEVDLDGLDIGDSVHISMVKLPSGIRPTITERDFTIASIAAPTAQKIEAQEAAAAAAAAAAAPVAAEGAAAGAAAGAAPGAAAPAGAKPAAGTAAPAAGAKPAAAAKPAGGDKKK</sequence>
<dbReference type="CDD" id="cd00495">
    <property type="entry name" value="Ribosomal_L25_TL5_CTC"/>
    <property type="match status" value="1"/>
</dbReference>
<comment type="similarity">
    <text evidence="5">Belongs to the bacterial ribosomal protein bL25 family. CTC subfamily.</text>
</comment>
<dbReference type="InterPro" id="IPR001021">
    <property type="entry name" value="Ribosomal_bL25_long"/>
</dbReference>
<evidence type="ECO:0000259" key="7">
    <source>
        <dbReference type="Pfam" id="PF01386"/>
    </source>
</evidence>
<dbReference type="Gene3D" id="2.170.120.20">
    <property type="entry name" value="Ribosomal protein L25, beta domain"/>
    <property type="match status" value="1"/>
</dbReference>
<keyword evidence="3 5" id="KW-0689">Ribosomal protein</keyword>
<evidence type="ECO:0000256" key="6">
    <source>
        <dbReference type="SAM" id="MobiDB-lite"/>
    </source>
</evidence>
<feature type="compositionally biased region" description="Low complexity" evidence="6">
    <location>
        <begin position="224"/>
        <end position="254"/>
    </location>
</feature>
<gene>
    <name evidence="5" type="primary">rplY</name>
    <name evidence="5" type="synonym">ctc</name>
    <name evidence="9" type="ORF">FRZ61_09470</name>
</gene>
<dbReference type="GO" id="GO:0003735">
    <property type="term" value="F:structural constituent of ribosome"/>
    <property type="evidence" value="ECO:0007669"/>
    <property type="project" value="InterPro"/>
</dbReference>
<dbReference type="EMBL" id="CP042582">
    <property type="protein sequence ID" value="QEX21027.1"/>
    <property type="molecule type" value="Genomic_DNA"/>
</dbReference>
<comment type="function">
    <text evidence="5">This is one of the proteins that binds to the 5S RNA in the ribosome where it forms part of the central protuberance.</text>
</comment>
<dbReference type="PANTHER" id="PTHR33284">
    <property type="entry name" value="RIBOSOMAL PROTEIN L25/GLN-TRNA SYNTHETASE, ANTI-CODON-BINDING DOMAIN-CONTAINING PROTEIN"/>
    <property type="match status" value="1"/>
</dbReference>
<dbReference type="InterPro" id="IPR037121">
    <property type="entry name" value="Ribosomal_bL25_C"/>
</dbReference>
<proteinExistence type="inferred from homology"/>
<evidence type="ECO:0000256" key="4">
    <source>
        <dbReference type="ARBA" id="ARBA00023274"/>
    </source>
</evidence>
<dbReference type="PANTHER" id="PTHR33284:SF1">
    <property type="entry name" value="RIBOSOMAL PROTEIN L25_GLN-TRNA SYNTHETASE, ANTI-CODON-BINDING DOMAIN-CONTAINING PROTEIN"/>
    <property type="match status" value="1"/>
</dbReference>
<dbReference type="KEGG" id="hadh:FRZ61_09470"/>
<name>A0A5J6MV12_9PROT</name>
<dbReference type="InterPro" id="IPR029751">
    <property type="entry name" value="Ribosomal_L25_dom"/>
</dbReference>
<dbReference type="InterPro" id="IPR020930">
    <property type="entry name" value="Ribosomal_uL5_bac-type"/>
</dbReference>
<dbReference type="RefSeq" id="WP_151115263.1">
    <property type="nucleotide sequence ID" value="NZ_CP042582.1"/>
</dbReference>
<dbReference type="GO" id="GO:0006412">
    <property type="term" value="P:translation"/>
    <property type="evidence" value="ECO:0007669"/>
    <property type="project" value="UniProtKB-UniRule"/>
</dbReference>
<evidence type="ECO:0000313" key="9">
    <source>
        <dbReference type="EMBL" id="QEX21027.1"/>
    </source>
</evidence>
<feature type="domain" description="Large ribosomal subunit protein bL25 L25" evidence="7">
    <location>
        <begin position="8"/>
        <end position="94"/>
    </location>
</feature>
<keyword evidence="2 5" id="KW-0694">RNA-binding</keyword>
<dbReference type="AlphaFoldDB" id="A0A5J6MV12"/>
<evidence type="ECO:0000259" key="8">
    <source>
        <dbReference type="Pfam" id="PF14693"/>
    </source>
</evidence>
<keyword evidence="1 5" id="KW-0699">rRNA-binding</keyword>
<organism evidence="9 10">
    <name type="scientific">Hypericibacter adhaerens</name>
    <dbReference type="NCBI Taxonomy" id="2602016"/>
    <lineage>
        <taxon>Bacteria</taxon>
        <taxon>Pseudomonadati</taxon>
        <taxon>Pseudomonadota</taxon>
        <taxon>Alphaproteobacteria</taxon>
        <taxon>Rhodospirillales</taxon>
        <taxon>Dongiaceae</taxon>
        <taxon>Hypericibacter</taxon>
    </lineage>
</organism>
<dbReference type="OrthoDB" id="9806411at2"/>
<feature type="region of interest" description="Disordered" evidence="6">
    <location>
        <begin position="224"/>
        <end position="260"/>
    </location>
</feature>
<evidence type="ECO:0000256" key="5">
    <source>
        <dbReference type="HAMAP-Rule" id="MF_01334"/>
    </source>
</evidence>
<dbReference type="SUPFAM" id="SSF50715">
    <property type="entry name" value="Ribosomal protein L25-like"/>
    <property type="match status" value="1"/>
</dbReference>
<evidence type="ECO:0000256" key="1">
    <source>
        <dbReference type="ARBA" id="ARBA00022730"/>
    </source>
</evidence>
<dbReference type="GO" id="GO:0008097">
    <property type="term" value="F:5S rRNA binding"/>
    <property type="evidence" value="ECO:0007669"/>
    <property type="project" value="InterPro"/>
</dbReference>
<dbReference type="InterPro" id="IPR020056">
    <property type="entry name" value="Rbsml_bL25/Gln-tRNA_synth_N"/>
</dbReference>
<reference evidence="9 10" key="1">
    <citation type="submission" date="2019-08" db="EMBL/GenBank/DDBJ databases">
        <title>Hyperibacter terrae gen. nov., sp. nov. and Hyperibacter viscosus sp. nov., two new members in the family Rhodospirillaceae isolated from the rhizosphere of Hypericum perforatum.</title>
        <authorList>
            <person name="Noviana Z."/>
        </authorList>
    </citation>
    <scope>NUCLEOTIDE SEQUENCE [LARGE SCALE GENOMIC DNA]</scope>
    <source>
        <strain evidence="9 10">R5959</strain>
    </source>
</reference>
<dbReference type="InterPro" id="IPR020057">
    <property type="entry name" value="Ribosomal_bL25_b-dom"/>
</dbReference>
<dbReference type="Pfam" id="PF01386">
    <property type="entry name" value="Ribosomal_L25p"/>
    <property type="match status" value="1"/>
</dbReference>
<dbReference type="InterPro" id="IPR011035">
    <property type="entry name" value="Ribosomal_bL25/Gln-tRNA_synth"/>
</dbReference>